<dbReference type="Pfam" id="PF08713">
    <property type="entry name" value="DNA_alkylation"/>
    <property type="match status" value="1"/>
</dbReference>
<dbReference type="EMBL" id="CP011312">
    <property type="protein sequence ID" value="AKE42271.1"/>
    <property type="molecule type" value="Genomic_DNA"/>
</dbReference>
<name>A0A0F6TEL2_9CORY</name>
<keyword evidence="2" id="KW-1185">Reference proteome</keyword>
<evidence type="ECO:0000313" key="1">
    <source>
        <dbReference type="EMBL" id="AKE42271.1"/>
    </source>
</evidence>
<organism evidence="1 2">
    <name type="scientific">Corynebacterium kutscheri</name>
    <dbReference type="NCBI Taxonomy" id="35755"/>
    <lineage>
        <taxon>Bacteria</taxon>
        <taxon>Bacillati</taxon>
        <taxon>Actinomycetota</taxon>
        <taxon>Actinomycetes</taxon>
        <taxon>Mycobacteriales</taxon>
        <taxon>Corynebacteriaceae</taxon>
        <taxon>Corynebacterium</taxon>
    </lineage>
</organism>
<dbReference type="RefSeq" id="WP_046440939.1">
    <property type="nucleotide sequence ID" value="NZ_CP011312.1"/>
</dbReference>
<dbReference type="Gene3D" id="1.20.1660.10">
    <property type="entry name" value="Hypothetical protein (EF3068)"/>
    <property type="match status" value="1"/>
</dbReference>
<dbReference type="CDD" id="cd07064">
    <property type="entry name" value="AlkD_like_1"/>
    <property type="match status" value="1"/>
</dbReference>
<gene>
    <name evidence="1" type="ORF">UL82_10685</name>
</gene>
<reference evidence="1 2" key="1">
    <citation type="journal article" date="2015" name="Genome Announc.">
        <title>Complete Genome Sequence of Corynebacterium kutscheri DSM 20755, a Corynebacterial Type Strain with Remarkably Low G+C Content of Chromosomal DNA.</title>
        <authorList>
            <person name="Ruckert C."/>
            <person name="Albersmeier A."/>
            <person name="Winkler A."/>
            <person name="Tauch A."/>
        </authorList>
    </citation>
    <scope>NUCLEOTIDE SEQUENCE [LARGE SCALE GENOMIC DNA]</scope>
    <source>
        <strain evidence="1 2">DSM 20755</strain>
    </source>
</reference>
<dbReference type="Proteomes" id="UP000033457">
    <property type="component" value="Chromosome"/>
</dbReference>
<dbReference type="AlphaFoldDB" id="A0A0F6TEL2"/>
<protein>
    <submittedName>
        <fullName evidence="1">Putative DNA alkylation repair enzyme</fullName>
    </submittedName>
</protein>
<dbReference type="PANTHER" id="PTHR34070:SF1">
    <property type="entry name" value="DNA ALKYLATION REPAIR PROTEIN"/>
    <property type="match status" value="1"/>
</dbReference>
<dbReference type="SUPFAM" id="SSF48371">
    <property type="entry name" value="ARM repeat"/>
    <property type="match status" value="1"/>
</dbReference>
<evidence type="ECO:0000313" key="2">
    <source>
        <dbReference type="Proteomes" id="UP000033457"/>
    </source>
</evidence>
<proteinExistence type="predicted"/>
<dbReference type="KEGG" id="cku:UL82_10685"/>
<dbReference type="HOGENOM" id="CLU_079880_1_1_11"/>
<accession>A0A0F6TEL2</accession>
<sequence length="222" mass="26012">MSEKLASIEKVLRPLANEANAAQMKAYLRNRYDFLGIKTPDRRKAVKELFRQWKNEPFDVNYVEASWQMPQREFHSVAIDYIRARKDLTTTHIPWLGSLVTRNSWWDSVDALAKPIGEIATKEQMLKWSQEENIWLRRVSIIHQLGFKQKTNTELLQAIITQNLDTKEFFINKAIGWALRDYARTNPQWVINFVEKYSDVLAPLSIREALRSLPSHQSPLSQ</sequence>
<dbReference type="OrthoDB" id="9775346at2"/>
<dbReference type="InterPro" id="IPR014825">
    <property type="entry name" value="DNA_alkylation"/>
</dbReference>
<dbReference type="InterPro" id="IPR016024">
    <property type="entry name" value="ARM-type_fold"/>
</dbReference>
<dbReference type="PANTHER" id="PTHR34070">
    <property type="entry name" value="ARMADILLO-TYPE FOLD"/>
    <property type="match status" value="1"/>
</dbReference>
<dbReference type="Gene3D" id="1.25.40.290">
    <property type="entry name" value="ARM repeat domains"/>
    <property type="match status" value="1"/>
</dbReference>